<dbReference type="GO" id="GO:0030246">
    <property type="term" value="F:carbohydrate binding"/>
    <property type="evidence" value="ECO:0007669"/>
    <property type="project" value="InterPro"/>
</dbReference>
<protein>
    <submittedName>
        <fullName evidence="14">Inactive receptor kinase</fullName>
    </submittedName>
</protein>
<keyword evidence="8 11" id="KW-0067">ATP-binding</keyword>
<reference evidence="14" key="1">
    <citation type="submission" date="2020-06" db="EMBL/GenBank/DDBJ databases">
        <authorList>
            <person name="Li T."/>
            <person name="Hu X."/>
            <person name="Zhang T."/>
            <person name="Song X."/>
            <person name="Zhang H."/>
            <person name="Dai N."/>
            <person name="Sheng W."/>
            <person name="Hou X."/>
            <person name="Wei L."/>
        </authorList>
    </citation>
    <scope>NUCLEOTIDE SEQUENCE</scope>
    <source>
        <strain evidence="14">K16</strain>
        <tissue evidence="14">Leaf</tissue>
    </source>
</reference>
<keyword evidence="10" id="KW-0472">Membrane</keyword>
<keyword evidence="3" id="KW-0433">Leucine-rich repeat</keyword>
<keyword evidence="14" id="KW-0675">Receptor</keyword>
<dbReference type="Gene3D" id="1.10.510.10">
    <property type="entry name" value="Transferase(Phosphotransferase) domain 1"/>
    <property type="match status" value="1"/>
</dbReference>
<evidence type="ECO:0000256" key="9">
    <source>
        <dbReference type="ARBA" id="ARBA00022989"/>
    </source>
</evidence>
<accession>A0AAE2BKY1</accession>
<dbReference type="GO" id="GO:0005975">
    <property type="term" value="P:carbohydrate metabolic process"/>
    <property type="evidence" value="ECO:0007669"/>
    <property type="project" value="InterPro"/>
</dbReference>
<keyword evidence="2" id="KW-0597">Phosphoprotein</keyword>
<dbReference type="Pfam" id="PF00560">
    <property type="entry name" value="LRR_1"/>
    <property type="match status" value="4"/>
</dbReference>
<dbReference type="InterPro" id="IPR014718">
    <property type="entry name" value="GH-type_carb-bd"/>
</dbReference>
<feature type="compositionally biased region" description="Polar residues" evidence="12">
    <location>
        <begin position="819"/>
        <end position="832"/>
    </location>
</feature>
<evidence type="ECO:0000256" key="10">
    <source>
        <dbReference type="ARBA" id="ARBA00023136"/>
    </source>
</evidence>
<dbReference type="SUPFAM" id="SSF74650">
    <property type="entry name" value="Galactose mutarotase-like"/>
    <property type="match status" value="2"/>
</dbReference>
<keyword evidence="4" id="KW-0812">Transmembrane</keyword>
<dbReference type="Pfam" id="PF08263">
    <property type="entry name" value="LRRNT_2"/>
    <property type="match status" value="1"/>
</dbReference>
<evidence type="ECO:0000259" key="13">
    <source>
        <dbReference type="PROSITE" id="PS50011"/>
    </source>
</evidence>
<dbReference type="InterPro" id="IPR017441">
    <property type="entry name" value="Protein_kinase_ATP_BS"/>
</dbReference>
<evidence type="ECO:0000256" key="5">
    <source>
        <dbReference type="ARBA" id="ARBA00022729"/>
    </source>
</evidence>
<dbReference type="InterPro" id="IPR013210">
    <property type="entry name" value="LRR_N_plant-typ"/>
</dbReference>
<evidence type="ECO:0000256" key="6">
    <source>
        <dbReference type="ARBA" id="ARBA00022737"/>
    </source>
</evidence>
<dbReference type="InterPro" id="IPR011013">
    <property type="entry name" value="Gal_mutarotase_sf_dom"/>
</dbReference>
<reference evidence="14" key="2">
    <citation type="journal article" date="2024" name="Plant">
        <title>Genomic evolution and insights into agronomic trait innovations of Sesamum species.</title>
        <authorList>
            <person name="Miao H."/>
            <person name="Wang L."/>
            <person name="Qu L."/>
            <person name="Liu H."/>
            <person name="Sun Y."/>
            <person name="Le M."/>
            <person name="Wang Q."/>
            <person name="Wei S."/>
            <person name="Zheng Y."/>
            <person name="Lin W."/>
            <person name="Duan Y."/>
            <person name="Cao H."/>
            <person name="Xiong S."/>
            <person name="Wang X."/>
            <person name="Wei L."/>
            <person name="Li C."/>
            <person name="Ma Q."/>
            <person name="Ju M."/>
            <person name="Zhao R."/>
            <person name="Li G."/>
            <person name="Mu C."/>
            <person name="Tian Q."/>
            <person name="Mei H."/>
            <person name="Zhang T."/>
            <person name="Gao T."/>
            <person name="Zhang H."/>
        </authorList>
    </citation>
    <scope>NUCLEOTIDE SEQUENCE</scope>
    <source>
        <strain evidence="14">K16</strain>
    </source>
</reference>
<dbReference type="FunFam" id="1.10.510.10:FF:000095">
    <property type="entry name" value="protein STRUBBELIG-RECEPTOR FAMILY 8"/>
    <property type="match status" value="1"/>
</dbReference>
<comment type="subcellular location">
    <subcellularLocation>
        <location evidence="1">Membrane</location>
    </subcellularLocation>
</comment>
<dbReference type="FunFam" id="3.30.200.20:FF:000307">
    <property type="entry name" value="pollen receptor-like kinase 1"/>
    <property type="match status" value="1"/>
</dbReference>
<dbReference type="AlphaFoldDB" id="A0AAE2BKY1"/>
<dbReference type="SUPFAM" id="SSF52058">
    <property type="entry name" value="L domain-like"/>
    <property type="match status" value="1"/>
</dbReference>
<dbReference type="InterPro" id="IPR000719">
    <property type="entry name" value="Prot_kinase_dom"/>
</dbReference>
<dbReference type="InterPro" id="IPR032675">
    <property type="entry name" value="LRR_dom_sf"/>
</dbReference>
<dbReference type="Proteomes" id="UP001289374">
    <property type="component" value="Unassembled WGS sequence"/>
</dbReference>
<comment type="caution">
    <text evidence="14">The sequence shown here is derived from an EMBL/GenBank/DDBJ whole genome shotgun (WGS) entry which is preliminary data.</text>
</comment>
<evidence type="ECO:0000256" key="2">
    <source>
        <dbReference type="ARBA" id="ARBA00022553"/>
    </source>
</evidence>
<evidence type="ECO:0000256" key="8">
    <source>
        <dbReference type="ARBA" id="ARBA00022840"/>
    </source>
</evidence>
<keyword evidence="5" id="KW-0732">Signal</keyword>
<keyword evidence="7 11" id="KW-0547">Nucleotide-binding</keyword>
<dbReference type="PANTHER" id="PTHR48010:SF6">
    <property type="entry name" value="OS01G0223600 PROTEIN"/>
    <property type="match status" value="1"/>
</dbReference>
<sequence>MASSSGDRSQRASSAAVEDLKPFIEINKDDRGIPEVLLVSPRGAAVRFGNRGSLEQHGFARNRMWVVDENPPPIQSFDSSCRTFIDLLLKSSDEDLKHWPHSFELRLRVLLTFEGHLILISRVRNVNCKPFSFSFSFHTYFSVSDISEVRVEGLETLDYLDNLRNRERFTEQGDALTFESEVSLHGGQVRSWRNEKGEELLFTSSKAIYKPPAAVRGGIPICFPQVDRAYLSSSDAVAVFDHEKKRTFVIKKEGLPDVGLYRETNSSEARRGMDGTSRAICRALDNMMMHDKAKGFQVKEQAETNMTNSILLHPEASIVRFASKFAHLRPLNWNEQYPVCKNWTGVTCSEDGNRVISVRLPGVGFHGPIPENTLSRLSALQILSLRSNGITGTFPLDFGNLKNLTFLYLQHNNFSGPLPVDFSVWRNLTIVNLSNNGFNGSIPRSLSSLNQLIALNLANNSLSGELPDLNLSNLQLLNLSHNNLVGSVPKSLQRKKTVDGFAGKLEKGDMSPEKAISRSQDASNKLVFFEGCNYAFDLEDLLRASAEVLGKGTFGTAYKAILEDATMVVVKRLKDVNVGKREFEQQMDVIGSIKHENVIELRAYYYSKDEKLMVYDYYSQGSVASMLHGKRGDNRTPLDWETRVNIAIGAARGIARIHMENGGKLVHGNVKSSNIFLNSRQFGCVSDLGLSTIMSSLAPPIARAAGYRAPEVTDTRKATQPSDVYSFGVILLELLTGKSPVHTMNGDEIVHLVRWVHSVVREEWTAEVFDVELLRYPDIEEELVEMLQIAMACVVRMPEQRPKMSEVVKMIENVRLAETNRTSSEAKSENSTPMPPSSPGH</sequence>
<keyword evidence="14" id="KW-0418">Kinase</keyword>
<dbReference type="PROSITE" id="PS00107">
    <property type="entry name" value="PROTEIN_KINASE_ATP"/>
    <property type="match status" value="1"/>
</dbReference>
<dbReference type="Pfam" id="PF01263">
    <property type="entry name" value="Aldose_epim"/>
    <property type="match status" value="1"/>
</dbReference>
<dbReference type="FunFam" id="3.80.10.10:FF:000234">
    <property type="entry name" value="Probable inactive receptor kinase RLK902"/>
    <property type="match status" value="1"/>
</dbReference>
<keyword evidence="15" id="KW-1185">Reference proteome</keyword>
<dbReference type="GO" id="GO:0016020">
    <property type="term" value="C:membrane"/>
    <property type="evidence" value="ECO:0007669"/>
    <property type="project" value="UniProtKB-SubCell"/>
</dbReference>
<dbReference type="PANTHER" id="PTHR48010">
    <property type="entry name" value="OS05G0588300 PROTEIN"/>
    <property type="match status" value="1"/>
</dbReference>
<name>A0AAE2BKY1_9LAMI</name>
<evidence type="ECO:0000256" key="11">
    <source>
        <dbReference type="PROSITE-ProRule" id="PRU10141"/>
    </source>
</evidence>
<dbReference type="InterPro" id="IPR001245">
    <property type="entry name" value="Ser-Thr/Tyr_kinase_cat_dom"/>
</dbReference>
<evidence type="ECO:0000313" key="14">
    <source>
        <dbReference type="EMBL" id="KAK4389210.1"/>
    </source>
</evidence>
<proteinExistence type="predicted"/>
<dbReference type="Gene3D" id="3.30.200.20">
    <property type="entry name" value="Phosphorylase Kinase, domain 1"/>
    <property type="match status" value="1"/>
</dbReference>
<organism evidence="14 15">
    <name type="scientific">Sesamum angolense</name>
    <dbReference type="NCBI Taxonomy" id="2727404"/>
    <lineage>
        <taxon>Eukaryota</taxon>
        <taxon>Viridiplantae</taxon>
        <taxon>Streptophyta</taxon>
        <taxon>Embryophyta</taxon>
        <taxon>Tracheophyta</taxon>
        <taxon>Spermatophyta</taxon>
        <taxon>Magnoliopsida</taxon>
        <taxon>eudicotyledons</taxon>
        <taxon>Gunneridae</taxon>
        <taxon>Pentapetalae</taxon>
        <taxon>asterids</taxon>
        <taxon>lamiids</taxon>
        <taxon>Lamiales</taxon>
        <taxon>Pedaliaceae</taxon>
        <taxon>Sesamum</taxon>
    </lineage>
</organism>
<dbReference type="SUPFAM" id="SSF56112">
    <property type="entry name" value="Protein kinase-like (PK-like)"/>
    <property type="match status" value="1"/>
</dbReference>
<dbReference type="InterPro" id="IPR001611">
    <property type="entry name" value="Leu-rich_rpt"/>
</dbReference>
<dbReference type="EMBL" id="JACGWL010000013">
    <property type="protein sequence ID" value="KAK4389210.1"/>
    <property type="molecule type" value="Genomic_DNA"/>
</dbReference>
<evidence type="ECO:0000313" key="15">
    <source>
        <dbReference type="Proteomes" id="UP001289374"/>
    </source>
</evidence>
<dbReference type="Pfam" id="PF07714">
    <property type="entry name" value="PK_Tyr_Ser-Thr"/>
    <property type="match status" value="1"/>
</dbReference>
<feature type="region of interest" description="Disordered" evidence="12">
    <location>
        <begin position="818"/>
        <end position="841"/>
    </location>
</feature>
<dbReference type="GO" id="GO:0005524">
    <property type="term" value="F:ATP binding"/>
    <property type="evidence" value="ECO:0007669"/>
    <property type="project" value="UniProtKB-UniRule"/>
</dbReference>
<dbReference type="InterPro" id="IPR050994">
    <property type="entry name" value="At_inactive_RLKs"/>
</dbReference>
<evidence type="ECO:0000256" key="7">
    <source>
        <dbReference type="ARBA" id="ARBA00022741"/>
    </source>
</evidence>
<dbReference type="Gene3D" id="2.70.98.10">
    <property type="match status" value="2"/>
</dbReference>
<evidence type="ECO:0000256" key="4">
    <source>
        <dbReference type="ARBA" id="ARBA00022692"/>
    </source>
</evidence>
<evidence type="ECO:0000256" key="1">
    <source>
        <dbReference type="ARBA" id="ARBA00004370"/>
    </source>
</evidence>
<feature type="domain" description="Protein kinase" evidence="13">
    <location>
        <begin position="543"/>
        <end position="816"/>
    </location>
</feature>
<evidence type="ECO:0000256" key="3">
    <source>
        <dbReference type="ARBA" id="ARBA00022614"/>
    </source>
</evidence>
<keyword evidence="9" id="KW-1133">Transmembrane helix</keyword>
<keyword evidence="14" id="KW-0808">Transferase</keyword>
<dbReference type="InterPro" id="IPR008183">
    <property type="entry name" value="Aldose_1/G6P_1-epimerase"/>
</dbReference>
<dbReference type="PROSITE" id="PS50011">
    <property type="entry name" value="PROTEIN_KINASE_DOM"/>
    <property type="match status" value="1"/>
</dbReference>
<evidence type="ECO:0000256" key="12">
    <source>
        <dbReference type="SAM" id="MobiDB-lite"/>
    </source>
</evidence>
<dbReference type="InterPro" id="IPR011009">
    <property type="entry name" value="Kinase-like_dom_sf"/>
</dbReference>
<feature type="binding site" evidence="11">
    <location>
        <position position="571"/>
    </location>
    <ligand>
        <name>ATP</name>
        <dbReference type="ChEBI" id="CHEBI:30616"/>
    </ligand>
</feature>
<keyword evidence="6" id="KW-0677">Repeat</keyword>
<dbReference type="GO" id="GO:0004672">
    <property type="term" value="F:protein kinase activity"/>
    <property type="evidence" value="ECO:0007669"/>
    <property type="project" value="InterPro"/>
</dbReference>
<dbReference type="GO" id="GO:0016853">
    <property type="term" value="F:isomerase activity"/>
    <property type="evidence" value="ECO:0007669"/>
    <property type="project" value="InterPro"/>
</dbReference>
<dbReference type="Gene3D" id="3.80.10.10">
    <property type="entry name" value="Ribonuclease Inhibitor"/>
    <property type="match status" value="1"/>
</dbReference>
<gene>
    <name evidence="14" type="ORF">Sango_2258000</name>
</gene>